<feature type="signal peptide" evidence="2">
    <location>
        <begin position="1"/>
        <end position="21"/>
    </location>
</feature>
<protein>
    <submittedName>
        <fullName evidence="3">Uncharacterized protein</fullName>
    </submittedName>
</protein>
<proteinExistence type="predicted"/>
<feature type="compositionally biased region" description="Basic and acidic residues" evidence="1">
    <location>
        <begin position="80"/>
        <end position="95"/>
    </location>
</feature>
<feature type="chain" id="PRO_5034610358" evidence="2">
    <location>
        <begin position="22"/>
        <end position="105"/>
    </location>
</feature>
<sequence length="105" mass="11360">MRFTQVLAIAILGLASSSSSAALPADPSANQDGSADAIEVRGLSSKCNPKKSDSCNSIFLRCNKQGRCEPNKWTWTPWDPTRRSDNQVEEVRDSGDADISVRSTS</sequence>
<reference evidence="3" key="1">
    <citation type="submission" date="2020-10" db="EMBL/GenBank/DDBJ databases">
        <title>High-Quality Genome Resource of Clonostachys rosea strain S41 by Oxford Nanopore Long-Read Sequencing.</title>
        <authorList>
            <person name="Wang H."/>
        </authorList>
    </citation>
    <scope>NUCLEOTIDE SEQUENCE</scope>
    <source>
        <strain evidence="3">S41</strain>
    </source>
</reference>
<keyword evidence="2" id="KW-0732">Signal</keyword>
<evidence type="ECO:0000313" key="4">
    <source>
        <dbReference type="Proteomes" id="UP000616885"/>
    </source>
</evidence>
<evidence type="ECO:0000256" key="1">
    <source>
        <dbReference type="SAM" id="MobiDB-lite"/>
    </source>
</evidence>
<dbReference type="EMBL" id="JADCTT010000003">
    <property type="protein sequence ID" value="KAF9756116.1"/>
    <property type="molecule type" value="Genomic_DNA"/>
</dbReference>
<dbReference type="AlphaFoldDB" id="A0A8H7NI71"/>
<evidence type="ECO:0000256" key="2">
    <source>
        <dbReference type="SAM" id="SignalP"/>
    </source>
</evidence>
<organism evidence="3 4">
    <name type="scientific">Bionectria ochroleuca</name>
    <name type="common">Gliocladium roseum</name>
    <dbReference type="NCBI Taxonomy" id="29856"/>
    <lineage>
        <taxon>Eukaryota</taxon>
        <taxon>Fungi</taxon>
        <taxon>Dikarya</taxon>
        <taxon>Ascomycota</taxon>
        <taxon>Pezizomycotina</taxon>
        <taxon>Sordariomycetes</taxon>
        <taxon>Hypocreomycetidae</taxon>
        <taxon>Hypocreales</taxon>
        <taxon>Bionectriaceae</taxon>
        <taxon>Clonostachys</taxon>
    </lineage>
</organism>
<gene>
    <name evidence="3" type="ORF">IM811_011557</name>
</gene>
<comment type="caution">
    <text evidence="3">The sequence shown here is derived from an EMBL/GenBank/DDBJ whole genome shotgun (WGS) entry which is preliminary data.</text>
</comment>
<evidence type="ECO:0000313" key="3">
    <source>
        <dbReference type="EMBL" id="KAF9756116.1"/>
    </source>
</evidence>
<accession>A0A8H7NI71</accession>
<feature type="region of interest" description="Disordered" evidence="1">
    <location>
        <begin position="71"/>
        <end position="105"/>
    </location>
</feature>
<name>A0A8H7NI71_BIOOC</name>
<dbReference type="Proteomes" id="UP000616885">
    <property type="component" value="Unassembled WGS sequence"/>
</dbReference>